<dbReference type="EMBL" id="JBEXRX010000080">
    <property type="protein sequence ID" value="MEU0154773.1"/>
    <property type="molecule type" value="Genomic_DNA"/>
</dbReference>
<evidence type="ECO:0000313" key="3">
    <source>
        <dbReference type="Proteomes" id="UP001550348"/>
    </source>
</evidence>
<dbReference type="RefSeq" id="WP_355666449.1">
    <property type="nucleotide sequence ID" value="NZ_JBEXRX010000080.1"/>
</dbReference>
<dbReference type="SUPFAM" id="SSF56801">
    <property type="entry name" value="Acetyl-CoA synthetase-like"/>
    <property type="match status" value="1"/>
</dbReference>
<protein>
    <submittedName>
        <fullName evidence="2">Uncharacterized protein</fullName>
    </submittedName>
</protein>
<dbReference type="PANTHER" id="PTHR22754:SF32">
    <property type="entry name" value="DISCO-INTERACTING PROTEIN 2"/>
    <property type="match status" value="1"/>
</dbReference>
<reference evidence="2 3" key="1">
    <citation type="submission" date="2024-06" db="EMBL/GenBank/DDBJ databases">
        <title>The Natural Products Discovery Center: Release of the First 8490 Sequenced Strains for Exploring Actinobacteria Biosynthetic Diversity.</title>
        <authorList>
            <person name="Kalkreuter E."/>
            <person name="Kautsar S.A."/>
            <person name="Yang D."/>
            <person name="Bader C.D."/>
            <person name="Teijaro C.N."/>
            <person name="Fluegel L."/>
            <person name="Davis C.M."/>
            <person name="Simpson J.R."/>
            <person name="Lauterbach L."/>
            <person name="Steele A.D."/>
            <person name="Gui C."/>
            <person name="Meng S."/>
            <person name="Li G."/>
            <person name="Viehrig K."/>
            <person name="Ye F."/>
            <person name="Su P."/>
            <person name="Kiefer A.F."/>
            <person name="Nichols A."/>
            <person name="Cepeda A.J."/>
            <person name="Yan W."/>
            <person name="Fan B."/>
            <person name="Jiang Y."/>
            <person name="Adhikari A."/>
            <person name="Zheng C.-J."/>
            <person name="Schuster L."/>
            <person name="Cowan T.M."/>
            <person name="Smanski M.J."/>
            <person name="Chevrette M.G."/>
            <person name="De Carvalho L.P.S."/>
            <person name="Shen B."/>
        </authorList>
    </citation>
    <scope>NUCLEOTIDE SEQUENCE [LARGE SCALE GENOMIC DNA]</scope>
    <source>
        <strain evidence="2 3">NPDC006286</strain>
    </source>
</reference>
<name>A0ABV2VPQ2_9ACTN</name>
<keyword evidence="3" id="KW-1185">Reference proteome</keyword>
<dbReference type="InterPro" id="IPR042099">
    <property type="entry name" value="ANL_N_sf"/>
</dbReference>
<organism evidence="2 3">
    <name type="scientific">Micromonospora fulviviridis</name>
    <dbReference type="NCBI Taxonomy" id="47860"/>
    <lineage>
        <taxon>Bacteria</taxon>
        <taxon>Bacillati</taxon>
        <taxon>Actinomycetota</taxon>
        <taxon>Actinomycetes</taxon>
        <taxon>Micromonosporales</taxon>
        <taxon>Micromonosporaceae</taxon>
        <taxon>Micromonospora</taxon>
    </lineage>
</organism>
<dbReference type="PANTHER" id="PTHR22754">
    <property type="entry name" value="DISCO-INTERACTING PROTEIN 2 DIP2 -RELATED"/>
    <property type="match status" value="1"/>
</dbReference>
<dbReference type="Proteomes" id="UP001550348">
    <property type="component" value="Unassembled WGS sequence"/>
</dbReference>
<dbReference type="Gene3D" id="3.40.50.12780">
    <property type="entry name" value="N-terminal domain of ligase-like"/>
    <property type="match status" value="1"/>
</dbReference>
<evidence type="ECO:0000313" key="2">
    <source>
        <dbReference type="EMBL" id="MEU0154773.1"/>
    </source>
</evidence>
<proteinExistence type="inferred from homology"/>
<evidence type="ECO:0000256" key="1">
    <source>
        <dbReference type="ARBA" id="ARBA00006432"/>
    </source>
</evidence>
<comment type="similarity">
    <text evidence="1">Belongs to the ATP-dependent AMP-binding enzyme family.</text>
</comment>
<gene>
    <name evidence="2" type="ORF">ABZ071_23230</name>
</gene>
<comment type="caution">
    <text evidence="2">The sequence shown here is derived from an EMBL/GenBank/DDBJ whole genome shotgun (WGS) entry which is preliminary data.</text>
</comment>
<accession>A0ABV2VPQ2</accession>
<sequence>MGLFAQLTVGLLIGAPVVLMPPAQFAWRPVKWFRPLSRHRITVTAAPNFAYDLCLSALRYGWNGSEPIHGPTMTAFTERFARIRLPPYAVAPAVPALPARSPGRASVTWAA</sequence>